<name>A0A0C2BK66_9BURK</name>
<dbReference type="EMBL" id="JWJG01000028">
    <property type="protein sequence ID" value="KIF82006.1"/>
    <property type="molecule type" value="Genomic_DNA"/>
</dbReference>
<gene>
    <name evidence="9" type="ORF">TSA66_00750</name>
    <name evidence="7" type="ORF">TSA66_13950</name>
    <name evidence="8" type="ORF">TSA66_16285</name>
</gene>
<comment type="caution">
    <text evidence="7">The sequence shown here is derived from an EMBL/GenBank/DDBJ whole genome shotgun (WGS) entry which is preliminary data.</text>
</comment>
<feature type="binding site" description="axial binding residue" evidence="5">
    <location>
        <position position="212"/>
    </location>
    <ligand>
        <name>heme c</name>
        <dbReference type="ChEBI" id="CHEBI:61717"/>
        <label>2</label>
    </ligand>
    <ligandPart>
        <name>Fe</name>
        <dbReference type="ChEBI" id="CHEBI:18248"/>
    </ligandPart>
</feature>
<dbReference type="InterPro" id="IPR051459">
    <property type="entry name" value="Cytochrome_c-type_DH"/>
</dbReference>
<feature type="binding site" description="axial binding residue" evidence="5">
    <location>
        <position position="339"/>
    </location>
    <ligand>
        <name>heme c</name>
        <dbReference type="ChEBI" id="CHEBI:61717"/>
        <label>3</label>
    </ligand>
    <ligandPart>
        <name>Fe</name>
        <dbReference type="ChEBI" id="CHEBI:18248"/>
    </ligandPart>
</feature>
<dbReference type="PIRSF" id="PIRSF000018">
    <property type="entry name" value="Mb_ADH_cyt_c"/>
    <property type="match status" value="1"/>
</dbReference>
<evidence type="ECO:0000256" key="4">
    <source>
        <dbReference type="PIRSR" id="PIRSR000018-50"/>
    </source>
</evidence>
<evidence type="ECO:0000313" key="8">
    <source>
        <dbReference type="EMBL" id="KIF82006.1"/>
    </source>
</evidence>
<feature type="domain" description="Cytochrome c" evidence="6">
    <location>
        <begin position="322"/>
        <end position="412"/>
    </location>
</feature>
<evidence type="ECO:0000313" key="9">
    <source>
        <dbReference type="EMBL" id="KIF84108.1"/>
    </source>
</evidence>
<keyword evidence="3 5" id="KW-0408">Iron</keyword>
<dbReference type="GO" id="GO:0016614">
    <property type="term" value="F:oxidoreductase activity, acting on CH-OH group of donors"/>
    <property type="evidence" value="ECO:0007669"/>
    <property type="project" value="InterPro"/>
</dbReference>
<protein>
    <submittedName>
        <fullName evidence="7">Alcohol dehydrogenase</fullName>
    </submittedName>
</protein>
<feature type="binding site" description="covalent" evidence="4">
    <location>
        <position position="335"/>
    </location>
    <ligand>
        <name>heme c</name>
        <dbReference type="ChEBI" id="CHEBI:61717"/>
        <label>3</label>
    </ligand>
</feature>
<feature type="binding site" description="axial binding residue" evidence="5">
    <location>
        <position position="66"/>
    </location>
    <ligand>
        <name>heme c</name>
        <dbReference type="ChEBI" id="CHEBI:61717"/>
        <label>1</label>
    </ligand>
    <ligandPart>
        <name>Fe</name>
        <dbReference type="ChEBI" id="CHEBI:18248"/>
    </ligandPart>
</feature>
<dbReference type="AlphaFoldDB" id="A0A0C2BK66"/>
<feature type="binding site" description="covalent" evidence="4">
    <location>
        <position position="208"/>
    </location>
    <ligand>
        <name>heme c</name>
        <dbReference type="ChEBI" id="CHEBI:61717"/>
        <label>2</label>
    </ligand>
</feature>
<feature type="binding site" description="covalent" evidence="4">
    <location>
        <position position="65"/>
    </location>
    <ligand>
        <name>heme c</name>
        <dbReference type="ChEBI" id="CHEBI:61717"/>
        <label>1</label>
    </ligand>
</feature>
<evidence type="ECO:0000313" key="10">
    <source>
        <dbReference type="Proteomes" id="UP000031572"/>
    </source>
</evidence>
<evidence type="ECO:0000313" key="7">
    <source>
        <dbReference type="EMBL" id="KIF81645.1"/>
    </source>
</evidence>
<dbReference type="SUPFAM" id="SSF46626">
    <property type="entry name" value="Cytochrome c"/>
    <property type="match status" value="3"/>
</dbReference>
<evidence type="ECO:0000256" key="3">
    <source>
        <dbReference type="ARBA" id="ARBA00023004"/>
    </source>
</evidence>
<feature type="binding site" description="covalent" evidence="4">
    <location>
        <position position="62"/>
    </location>
    <ligand>
        <name>heme c</name>
        <dbReference type="ChEBI" id="CHEBI:61717"/>
        <label>1</label>
    </ligand>
</feature>
<feature type="domain" description="Cytochrome c" evidence="6">
    <location>
        <begin position="48"/>
        <end position="151"/>
    </location>
</feature>
<evidence type="ECO:0000256" key="5">
    <source>
        <dbReference type="PIRSR" id="PIRSR000018-51"/>
    </source>
</evidence>
<reference evidence="7 10" key="1">
    <citation type="submission" date="2014-12" db="EMBL/GenBank/DDBJ databases">
        <title>Denitrispirillum autotrophicum gen. nov., sp. nov., Denitrifying, Facultatively Autotrophic Bacteria Isolated from Rice Paddy Soil.</title>
        <authorList>
            <person name="Ishii S."/>
            <person name="Ashida N."/>
            <person name="Ohno H."/>
            <person name="Otsuka S."/>
            <person name="Yokota A."/>
            <person name="Senoo K."/>
        </authorList>
    </citation>
    <scope>NUCLEOTIDE SEQUENCE [LARGE SCALE GENOMIC DNA]</scope>
    <source>
        <strain evidence="7 10">TSA66</strain>
    </source>
</reference>
<dbReference type="PANTHER" id="PTHR35008:SF4">
    <property type="entry name" value="BLL4482 PROTEIN"/>
    <property type="match status" value="1"/>
</dbReference>
<dbReference type="InterPro" id="IPR009056">
    <property type="entry name" value="Cyt_c-like_dom"/>
</dbReference>
<keyword evidence="2 5" id="KW-0479">Metal-binding</keyword>
<dbReference type="Pfam" id="PF00034">
    <property type="entry name" value="Cytochrom_C"/>
    <property type="match status" value="2"/>
</dbReference>
<accession>A0A0C2BK66</accession>
<feature type="domain" description="Cytochrome c" evidence="6">
    <location>
        <begin position="193"/>
        <end position="303"/>
    </location>
</feature>
<feature type="binding site" description="covalent" evidence="4">
    <location>
        <position position="211"/>
    </location>
    <ligand>
        <name>heme c</name>
        <dbReference type="ChEBI" id="CHEBI:61717"/>
        <label>2</label>
    </ligand>
</feature>
<sequence>MTKRHLMKRLFLIVLAMGIFVPACVIGLELVREPGSDQVSTLAADSNGQIARGAYLARAGNCMACHTTRGGQEYAGGRAISTPFGNIYSSNITPDKKTGIGTWTSNDFWRAIHNGKSKDGSFLYPAFPYTSYTKVTRADSDAIFAYLRTLTPVAQENRQHELQFPFSQRILLAFWRMLYFSPGAYQEQGNQSPEWNRGAYLVQGLGHCSACHTSRNFLGGSADTAALTGGMIPTLNWYASSLALDAGAARRDWQTKDLADLLKTGVSSKGAVFGPMAEVISGSLQHLSASDINAMAIYLKSIPHVDTIAQSELGEVSKQEEAVLKQGAKLYEKYCAECHKSDGKGAPPGYPPLVGTRSLAARSPINPIRIVLNGGYPPTTKGNPRPYGMPPFAVELNDSEVAAVVSYIRTSWGNKGNMVSPIDVGRFRGAPIE</sequence>
<proteinExistence type="predicted"/>
<dbReference type="GO" id="GO:0016020">
    <property type="term" value="C:membrane"/>
    <property type="evidence" value="ECO:0007669"/>
    <property type="project" value="InterPro"/>
</dbReference>
<dbReference type="InterPro" id="IPR036909">
    <property type="entry name" value="Cyt_c-like_dom_sf"/>
</dbReference>
<organism evidence="7 10">
    <name type="scientific">Noviherbaspirillum autotrophicum</name>
    <dbReference type="NCBI Taxonomy" id="709839"/>
    <lineage>
        <taxon>Bacteria</taxon>
        <taxon>Pseudomonadati</taxon>
        <taxon>Pseudomonadota</taxon>
        <taxon>Betaproteobacteria</taxon>
        <taxon>Burkholderiales</taxon>
        <taxon>Oxalobacteraceae</taxon>
        <taxon>Noviherbaspirillum</taxon>
    </lineage>
</organism>
<dbReference type="PANTHER" id="PTHR35008">
    <property type="entry name" value="BLL4482 PROTEIN-RELATED"/>
    <property type="match status" value="1"/>
</dbReference>
<dbReference type="GO" id="GO:0005506">
    <property type="term" value="F:iron ion binding"/>
    <property type="evidence" value="ECO:0007669"/>
    <property type="project" value="InterPro"/>
</dbReference>
<dbReference type="GO" id="GO:0020037">
    <property type="term" value="F:heme binding"/>
    <property type="evidence" value="ECO:0007669"/>
    <property type="project" value="InterPro"/>
</dbReference>
<dbReference type="GO" id="GO:0009055">
    <property type="term" value="F:electron transfer activity"/>
    <property type="evidence" value="ECO:0007669"/>
    <property type="project" value="InterPro"/>
</dbReference>
<comment type="cofactor">
    <cofactor evidence="4">
        <name>heme c</name>
        <dbReference type="ChEBI" id="CHEBI:61717"/>
    </cofactor>
    <text evidence="4">Binds 3 heme c groups covalently per subunit.</text>
</comment>
<evidence type="ECO:0000256" key="2">
    <source>
        <dbReference type="ARBA" id="ARBA00022723"/>
    </source>
</evidence>
<dbReference type="Gene3D" id="1.10.760.10">
    <property type="entry name" value="Cytochrome c-like domain"/>
    <property type="match status" value="2"/>
</dbReference>
<evidence type="ECO:0000256" key="1">
    <source>
        <dbReference type="ARBA" id="ARBA00022617"/>
    </source>
</evidence>
<dbReference type="PROSITE" id="PS51007">
    <property type="entry name" value="CYTC"/>
    <property type="match status" value="3"/>
</dbReference>
<dbReference type="Proteomes" id="UP000031572">
    <property type="component" value="Unassembled WGS sequence"/>
</dbReference>
<dbReference type="EMBL" id="JWJG01000007">
    <property type="protein sequence ID" value="KIF84108.1"/>
    <property type="molecule type" value="Genomic_DNA"/>
</dbReference>
<feature type="binding site" description="covalent" evidence="4">
    <location>
        <position position="338"/>
    </location>
    <ligand>
        <name>heme c</name>
        <dbReference type="ChEBI" id="CHEBI:61717"/>
        <label>3</label>
    </ligand>
</feature>
<dbReference type="EMBL" id="JWJG01000028">
    <property type="protein sequence ID" value="KIF81645.1"/>
    <property type="molecule type" value="Genomic_DNA"/>
</dbReference>
<dbReference type="InterPro" id="IPR014353">
    <property type="entry name" value="Membr-bd_ADH_cyt_c"/>
</dbReference>
<evidence type="ECO:0000259" key="6">
    <source>
        <dbReference type="PROSITE" id="PS51007"/>
    </source>
</evidence>
<keyword evidence="10" id="KW-1185">Reference proteome</keyword>
<dbReference type="STRING" id="709839.TSA66_00750"/>
<keyword evidence="1 4" id="KW-0349">Heme</keyword>